<dbReference type="OrthoDB" id="9808041at2"/>
<evidence type="ECO:0000256" key="3">
    <source>
        <dbReference type="ARBA" id="ARBA00013253"/>
    </source>
</evidence>
<name>A0A1M6XC31_9FIRM</name>
<evidence type="ECO:0000256" key="7">
    <source>
        <dbReference type="ARBA" id="ARBA00022840"/>
    </source>
</evidence>
<protein>
    <recommendedName>
        <fullName evidence="3">2-amino-4-hydroxy-6-hydroxymethyldihydropteridine diphosphokinase</fullName>
        <ecNumber evidence="3">2.7.6.3</ecNumber>
    </recommendedName>
</protein>
<dbReference type="SUPFAM" id="SSF55083">
    <property type="entry name" value="6-hydroxymethyl-7,8-dihydropterin pyrophosphokinase, HPPK"/>
    <property type="match status" value="1"/>
</dbReference>
<evidence type="ECO:0000256" key="1">
    <source>
        <dbReference type="ARBA" id="ARBA00000198"/>
    </source>
</evidence>
<gene>
    <name evidence="10" type="ORF">SAMN02745123_03977</name>
</gene>
<feature type="domain" description="7,8-dihydro-6-hydroxymethylpterin-pyrophosphokinase" evidence="9">
    <location>
        <begin position="88"/>
        <end position="99"/>
    </location>
</feature>
<evidence type="ECO:0000313" key="10">
    <source>
        <dbReference type="EMBL" id="SHL03550.1"/>
    </source>
</evidence>
<dbReference type="AlphaFoldDB" id="A0A1M6XC31"/>
<evidence type="ECO:0000256" key="8">
    <source>
        <dbReference type="ARBA" id="ARBA00022909"/>
    </source>
</evidence>
<evidence type="ECO:0000256" key="5">
    <source>
        <dbReference type="ARBA" id="ARBA00022741"/>
    </source>
</evidence>
<dbReference type="GO" id="GO:0003848">
    <property type="term" value="F:2-amino-4-hydroxy-6-hydroxymethyldihydropteridine diphosphokinase activity"/>
    <property type="evidence" value="ECO:0007669"/>
    <property type="project" value="UniProtKB-EC"/>
</dbReference>
<dbReference type="InterPro" id="IPR000550">
    <property type="entry name" value="Hppk"/>
</dbReference>
<dbReference type="Gene3D" id="3.30.70.560">
    <property type="entry name" value="7,8-Dihydro-6-hydroxymethylpterin-pyrophosphokinase HPPK"/>
    <property type="match status" value="1"/>
</dbReference>
<keyword evidence="5" id="KW-0547">Nucleotide-binding</keyword>
<dbReference type="Pfam" id="PF01288">
    <property type="entry name" value="HPPK"/>
    <property type="match status" value="1"/>
</dbReference>
<organism evidence="10 11">
    <name type="scientific">Desulforamulus aeronauticus DSM 10349</name>
    <dbReference type="NCBI Taxonomy" id="1121421"/>
    <lineage>
        <taxon>Bacteria</taxon>
        <taxon>Bacillati</taxon>
        <taxon>Bacillota</taxon>
        <taxon>Clostridia</taxon>
        <taxon>Eubacteriales</taxon>
        <taxon>Peptococcaceae</taxon>
        <taxon>Desulforamulus</taxon>
    </lineage>
</organism>
<keyword evidence="8" id="KW-0289">Folate biosynthesis</keyword>
<dbReference type="STRING" id="1121421.SAMN02745123_03977"/>
<dbReference type="RefSeq" id="WP_072917798.1">
    <property type="nucleotide sequence ID" value="NZ_FRAR01000044.1"/>
</dbReference>
<sequence>MTRAYLGLGSNLGNREDTLRQALQQLSNHPGIQSCKTASLYETAPWGNPEQDWFLNTVVELETSLSPLELLQVLQEIEQALGRIRTVKWGPRTLDLDILLYGEEKIDLPDLQIPHPRLTERAFVLVPLAELCPDMILPEGRIQELLAKLGPEQELRKYEENLS</sequence>
<keyword evidence="4" id="KW-0808">Transferase</keyword>
<dbReference type="Proteomes" id="UP000183997">
    <property type="component" value="Unassembled WGS sequence"/>
</dbReference>
<keyword evidence="7" id="KW-0067">ATP-binding</keyword>
<keyword evidence="11" id="KW-1185">Reference proteome</keyword>
<evidence type="ECO:0000256" key="6">
    <source>
        <dbReference type="ARBA" id="ARBA00022777"/>
    </source>
</evidence>
<dbReference type="EMBL" id="FRAR01000044">
    <property type="protein sequence ID" value="SHL03550.1"/>
    <property type="molecule type" value="Genomic_DNA"/>
</dbReference>
<dbReference type="PANTHER" id="PTHR43071:SF1">
    <property type="entry name" value="2-AMINO-4-HYDROXY-6-HYDROXYMETHYLDIHYDROPTERIDINE PYROPHOSPHOKINASE"/>
    <property type="match status" value="1"/>
</dbReference>
<proteinExistence type="predicted"/>
<dbReference type="PROSITE" id="PS00794">
    <property type="entry name" value="HPPK"/>
    <property type="match status" value="1"/>
</dbReference>
<keyword evidence="6 10" id="KW-0418">Kinase</keyword>
<dbReference type="GO" id="GO:0005524">
    <property type="term" value="F:ATP binding"/>
    <property type="evidence" value="ECO:0007669"/>
    <property type="project" value="UniProtKB-KW"/>
</dbReference>
<dbReference type="GO" id="GO:0046656">
    <property type="term" value="P:folic acid biosynthetic process"/>
    <property type="evidence" value="ECO:0007669"/>
    <property type="project" value="UniProtKB-KW"/>
</dbReference>
<dbReference type="GO" id="GO:0016301">
    <property type="term" value="F:kinase activity"/>
    <property type="evidence" value="ECO:0007669"/>
    <property type="project" value="UniProtKB-KW"/>
</dbReference>
<dbReference type="EC" id="2.7.6.3" evidence="3"/>
<evidence type="ECO:0000256" key="4">
    <source>
        <dbReference type="ARBA" id="ARBA00022679"/>
    </source>
</evidence>
<reference evidence="11" key="1">
    <citation type="submission" date="2016-11" db="EMBL/GenBank/DDBJ databases">
        <authorList>
            <person name="Varghese N."/>
            <person name="Submissions S."/>
        </authorList>
    </citation>
    <scope>NUCLEOTIDE SEQUENCE [LARGE SCALE GENOMIC DNA]</scope>
    <source>
        <strain evidence="11">DSM 10349</strain>
    </source>
</reference>
<dbReference type="NCBIfam" id="TIGR01498">
    <property type="entry name" value="folK"/>
    <property type="match status" value="1"/>
</dbReference>
<evidence type="ECO:0000259" key="9">
    <source>
        <dbReference type="PROSITE" id="PS00794"/>
    </source>
</evidence>
<dbReference type="InterPro" id="IPR035907">
    <property type="entry name" value="Hppk_sf"/>
</dbReference>
<evidence type="ECO:0000256" key="2">
    <source>
        <dbReference type="ARBA" id="ARBA00005051"/>
    </source>
</evidence>
<dbReference type="UniPathway" id="UPA00077">
    <property type="reaction ID" value="UER00155"/>
</dbReference>
<dbReference type="PANTHER" id="PTHR43071">
    <property type="entry name" value="2-AMINO-4-HYDROXY-6-HYDROXYMETHYLDIHYDROPTERIDINE PYROPHOSPHOKINASE"/>
    <property type="match status" value="1"/>
</dbReference>
<dbReference type="PROSITE" id="PS51257">
    <property type="entry name" value="PROKAR_LIPOPROTEIN"/>
    <property type="match status" value="1"/>
</dbReference>
<comment type="pathway">
    <text evidence="2">Cofactor biosynthesis; tetrahydrofolate biosynthesis; 2-amino-4-hydroxy-6-hydroxymethyl-7,8-dihydropteridine diphosphate from 7,8-dihydroneopterin triphosphate: step 4/4.</text>
</comment>
<dbReference type="CDD" id="cd00483">
    <property type="entry name" value="HPPK"/>
    <property type="match status" value="1"/>
</dbReference>
<comment type="catalytic activity">
    <reaction evidence="1">
        <text>6-hydroxymethyl-7,8-dihydropterin + ATP = (7,8-dihydropterin-6-yl)methyl diphosphate + AMP + H(+)</text>
        <dbReference type="Rhea" id="RHEA:11412"/>
        <dbReference type="ChEBI" id="CHEBI:15378"/>
        <dbReference type="ChEBI" id="CHEBI:30616"/>
        <dbReference type="ChEBI" id="CHEBI:44841"/>
        <dbReference type="ChEBI" id="CHEBI:72950"/>
        <dbReference type="ChEBI" id="CHEBI:456215"/>
        <dbReference type="EC" id="2.7.6.3"/>
    </reaction>
</comment>
<accession>A0A1M6XC31</accession>
<dbReference type="GO" id="GO:0046654">
    <property type="term" value="P:tetrahydrofolate biosynthetic process"/>
    <property type="evidence" value="ECO:0007669"/>
    <property type="project" value="UniProtKB-UniPathway"/>
</dbReference>
<evidence type="ECO:0000313" key="11">
    <source>
        <dbReference type="Proteomes" id="UP000183997"/>
    </source>
</evidence>